<organism evidence="2 3">
    <name type="scientific">Micromonospora saelicesensis</name>
    <dbReference type="NCBI Taxonomy" id="285676"/>
    <lineage>
        <taxon>Bacteria</taxon>
        <taxon>Bacillati</taxon>
        <taxon>Actinomycetota</taxon>
        <taxon>Actinomycetes</taxon>
        <taxon>Micromonosporales</taxon>
        <taxon>Micromonosporaceae</taxon>
        <taxon>Micromonospora</taxon>
    </lineage>
</organism>
<dbReference type="Proteomes" id="UP000249419">
    <property type="component" value="Unassembled WGS sequence"/>
</dbReference>
<evidence type="ECO:0000313" key="2">
    <source>
        <dbReference type="EMBL" id="RAO29968.1"/>
    </source>
</evidence>
<sequence length="109" mass="12033">MKMALYEMAMQVVPVLLIALFIDTRSADRQTGGAMRRWTDVQDRAYAALGVVAFMASMLVVADIVAAGRVPAAIVIATLSGCMAMLYIRILQRFARDRDQQHDQVSGDR</sequence>
<accession>A0A328NN57</accession>
<feature type="transmembrane region" description="Helical" evidence="1">
    <location>
        <begin position="45"/>
        <end position="66"/>
    </location>
</feature>
<reference evidence="2 3" key="1">
    <citation type="submission" date="2018-03" db="EMBL/GenBank/DDBJ databases">
        <title>Defining the species Micromonospora saelicesensis and Micromonospora noduli under the framework of genomics.</title>
        <authorList>
            <person name="Riesco R."/>
            <person name="Trujillo M.E."/>
        </authorList>
    </citation>
    <scope>NUCLEOTIDE SEQUENCE [LARGE SCALE GENOMIC DNA]</scope>
    <source>
        <strain evidence="2 3">PSN13</strain>
    </source>
</reference>
<dbReference type="AlphaFoldDB" id="A0A328NN57"/>
<name>A0A328NN57_9ACTN</name>
<evidence type="ECO:0000313" key="3">
    <source>
        <dbReference type="Proteomes" id="UP000249419"/>
    </source>
</evidence>
<protein>
    <submittedName>
        <fullName evidence="2">Uncharacterized protein</fullName>
    </submittedName>
</protein>
<keyword evidence="1" id="KW-0472">Membrane</keyword>
<keyword evidence="1" id="KW-0812">Transmembrane</keyword>
<dbReference type="RefSeq" id="WP_112677805.1">
    <property type="nucleotide sequence ID" value="NZ_PYAG01000033.1"/>
</dbReference>
<keyword evidence="1" id="KW-1133">Transmembrane helix</keyword>
<gene>
    <name evidence="2" type="ORF">PSN13_05167</name>
</gene>
<dbReference type="EMBL" id="PYAG01000033">
    <property type="protein sequence ID" value="RAO29968.1"/>
    <property type="molecule type" value="Genomic_DNA"/>
</dbReference>
<proteinExistence type="predicted"/>
<feature type="transmembrane region" description="Helical" evidence="1">
    <location>
        <begin position="72"/>
        <end position="91"/>
    </location>
</feature>
<evidence type="ECO:0000256" key="1">
    <source>
        <dbReference type="SAM" id="Phobius"/>
    </source>
</evidence>
<comment type="caution">
    <text evidence="2">The sequence shown here is derived from an EMBL/GenBank/DDBJ whole genome shotgun (WGS) entry which is preliminary data.</text>
</comment>